<evidence type="ECO:0000256" key="2">
    <source>
        <dbReference type="ARBA" id="ARBA00004401"/>
    </source>
</evidence>
<dbReference type="SUPFAM" id="SSF51306">
    <property type="entry name" value="LexA/Signal peptidase"/>
    <property type="match status" value="1"/>
</dbReference>
<dbReference type="Proteomes" id="UP000198741">
    <property type="component" value="Chromosome I"/>
</dbReference>
<gene>
    <name evidence="10" type="ORF">SAMN04515671_1834</name>
</gene>
<dbReference type="GO" id="GO:0009003">
    <property type="term" value="F:signal peptidase activity"/>
    <property type="evidence" value="ECO:0007669"/>
    <property type="project" value="UniProtKB-EC"/>
</dbReference>
<dbReference type="AlphaFoldDB" id="A0A1H0LWS5"/>
<comment type="similarity">
    <text evidence="3 7">Belongs to the peptidase S26 family.</text>
</comment>
<dbReference type="RefSeq" id="WP_231988436.1">
    <property type="nucleotide sequence ID" value="NZ_LT629710.1"/>
</dbReference>
<dbReference type="InterPro" id="IPR019758">
    <property type="entry name" value="Pept_S26A_signal_pept_1_CS"/>
</dbReference>
<reference evidence="10 11" key="1">
    <citation type="submission" date="2016-10" db="EMBL/GenBank/DDBJ databases">
        <authorList>
            <person name="de Groot N.N."/>
        </authorList>
    </citation>
    <scope>NUCLEOTIDE SEQUENCE [LARGE SCALE GENOMIC DNA]</scope>
    <source>
        <strain evidence="11">P4-7,KCTC 19426,CECT 7604</strain>
    </source>
</reference>
<dbReference type="STRING" id="1090615.SAMN04515671_1834"/>
<organism evidence="10 11">
    <name type="scientific">Nakamurella panacisegetis</name>
    <dbReference type="NCBI Taxonomy" id="1090615"/>
    <lineage>
        <taxon>Bacteria</taxon>
        <taxon>Bacillati</taxon>
        <taxon>Actinomycetota</taxon>
        <taxon>Actinomycetes</taxon>
        <taxon>Nakamurellales</taxon>
        <taxon>Nakamurellaceae</taxon>
        <taxon>Nakamurella</taxon>
    </lineage>
</organism>
<feature type="active site" evidence="6">
    <location>
        <position position="110"/>
    </location>
</feature>
<feature type="region of interest" description="Disordered" evidence="8">
    <location>
        <begin position="38"/>
        <end position="72"/>
    </location>
</feature>
<keyword evidence="7" id="KW-0472">Membrane</keyword>
<evidence type="ECO:0000256" key="3">
    <source>
        <dbReference type="ARBA" id="ARBA00009370"/>
    </source>
</evidence>
<dbReference type="PRINTS" id="PR00727">
    <property type="entry name" value="LEADERPTASE"/>
</dbReference>
<evidence type="ECO:0000256" key="5">
    <source>
        <dbReference type="ARBA" id="ARBA00022801"/>
    </source>
</evidence>
<dbReference type="Gene3D" id="2.10.109.10">
    <property type="entry name" value="Umud Fragment, subunit A"/>
    <property type="match status" value="1"/>
</dbReference>
<dbReference type="PANTHER" id="PTHR43390:SF1">
    <property type="entry name" value="CHLOROPLAST PROCESSING PEPTIDASE"/>
    <property type="match status" value="1"/>
</dbReference>
<keyword evidence="7" id="KW-1133">Transmembrane helix</keyword>
<dbReference type="GO" id="GO:0005886">
    <property type="term" value="C:plasma membrane"/>
    <property type="evidence" value="ECO:0007669"/>
    <property type="project" value="UniProtKB-SubCell"/>
</dbReference>
<evidence type="ECO:0000256" key="6">
    <source>
        <dbReference type="PIRSR" id="PIRSR600223-1"/>
    </source>
</evidence>
<dbReference type="PANTHER" id="PTHR43390">
    <property type="entry name" value="SIGNAL PEPTIDASE I"/>
    <property type="match status" value="1"/>
</dbReference>
<sequence length="381" mass="40469">MSPMVVGAGRPKRFAGRGAAHFGAGKVPVRGLHARLGRLPRMAEPAREIDEPDEPEDGGSDPVPRGARRTAGRRKRSLWKELPILVVVAFALTFVIQTFVAKVYYVPSGSMEKTIHGALVGGDRILANKVVYDFRDPEQGDVVVFKGPDTWAPETGVSAPSGWFRKSMAALGSVVGVAPPDEKDFVKRVIAVGGQTVQCCDTKGNVEVDGRSLNEPYIYSSDPENSALAFRPGVRDCTTGGTDTTYGSRRCFAPVKVPAGQLWVMGDHRDDSDDSSYNCLGYKSSAPQAAGCSRPIPVDNVIGKAVLKLLPVADFGTIGNPDIDPTASASGPTAAVPTTGGVLLALGLRGGIVLTPARRRRRRLLGPRVPRPSTGTIFTLK</sequence>
<feature type="compositionally biased region" description="Acidic residues" evidence="8">
    <location>
        <begin position="50"/>
        <end position="59"/>
    </location>
</feature>
<dbReference type="CDD" id="cd06530">
    <property type="entry name" value="S26_SPase_I"/>
    <property type="match status" value="1"/>
</dbReference>
<dbReference type="InterPro" id="IPR000223">
    <property type="entry name" value="Pept_S26A_signal_pept_1"/>
</dbReference>
<comment type="catalytic activity">
    <reaction evidence="1 7">
        <text>Cleavage of hydrophobic, N-terminal signal or leader sequences from secreted and periplasmic proteins.</text>
        <dbReference type="EC" id="3.4.21.89"/>
    </reaction>
</comment>
<keyword evidence="7" id="KW-0645">Protease</keyword>
<evidence type="ECO:0000313" key="10">
    <source>
        <dbReference type="EMBL" id="SDO72533.1"/>
    </source>
</evidence>
<evidence type="ECO:0000256" key="1">
    <source>
        <dbReference type="ARBA" id="ARBA00000677"/>
    </source>
</evidence>
<evidence type="ECO:0000259" key="9">
    <source>
        <dbReference type="Pfam" id="PF10502"/>
    </source>
</evidence>
<dbReference type="Pfam" id="PF10502">
    <property type="entry name" value="Peptidase_S26"/>
    <property type="match status" value="1"/>
</dbReference>
<dbReference type="GO" id="GO:0006465">
    <property type="term" value="P:signal peptide processing"/>
    <property type="evidence" value="ECO:0007669"/>
    <property type="project" value="InterPro"/>
</dbReference>
<dbReference type="EC" id="3.4.21.89" evidence="4 7"/>
<accession>A0A1H0LWS5</accession>
<dbReference type="InterPro" id="IPR019533">
    <property type="entry name" value="Peptidase_S26"/>
</dbReference>
<evidence type="ECO:0000256" key="7">
    <source>
        <dbReference type="RuleBase" id="RU362042"/>
    </source>
</evidence>
<keyword evidence="7" id="KW-0812">Transmembrane</keyword>
<dbReference type="InterPro" id="IPR036286">
    <property type="entry name" value="LexA/Signal_pep-like_sf"/>
</dbReference>
<evidence type="ECO:0000313" key="11">
    <source>
        <dbReference type="Proteomes" id="UP000198741"/>
    </source>
</evidence>
<feature type="domain" description="Peptidase S26" evidence="9">
    <location>
        <begin position="81"/>
        <end position="308"/>
    </location>
</feature>
<comment type="subcellular location">
    <subcellularLocation>
        <location evidence="2">Cell membrane</location>
        <topology evidence="2">Single-pass type II membrane protein</topology>
    </subcellularLocation>
    <subcellularLocation>
        <location evidence="7">Membrane</location>
        <topology evidence="7">Single-pass type II membrane protein</topology>
    </subcellularLocation>
</comment>
<name>A0A1H0LWS5_9ACTN</name>
<dbReference type="GO" id="GO:0004252">
    <property type="term" value="F:serine-type endopeptidase activity"/>
    <property type="evidence" value="ECO:0007669"/>
    <property type="project" value="InterPro"/>
</dbReference>
<keyword evidence="5 7" id="KW-0378">Hydrolase</keyword>
<feature type="transmembrane region" description="Helical" evidence="7">
    <location>
        <begin position="82"/>
        <end position="105"/>
    </location>
</feature>
<keyword evidence="11" id="KW-1185">Reference proteome</keyword>
<protein>
    <recommendedName>
        <fullName evidence="4 7">Signal peptidase I</fullName>
        <ecNumber evidence="4 7">3.4.21.89</ecNumber>
    </recommendedName>
</protein>
<evidence type="ECO:0000256" key="8">
    <source>
        <dbReference type="SAM" id="MobiDB-lite"/>
    </source>
</evidence>
<dbReference type="PROSITE" id="PS00761">
    <property type="entry name" value="SPASE_I_3"/>
    <property type="match status" value="1"/>
</dbReference>
<feature type="active site" evidence="6">
    <location>
        <position position="187"/>
    </location>
</feature>
<dbReference type="EMBL" id="LT629710">
    <property type="protein sequence ID" value="SDO72533.1"/>
    <property type="molecule type" value="Genomic_DNA"/>
</dbReference>
<evidence type="ECO:0000256" key="4">
    <source>
        <dbReference type="ARBA" id="ARBA00013208"/>
    </source>
</evidence>
<dbReference type="NCBIfam" id="TIGR02227">
    <property type="entry name" value="sigpep_I_bact"/>
    <property type="match status" value="1"/>
</dbReference>
<proteinExistence type="inferred from homology"/>